<dbReference type="SUPFAM" id="SSF46689">
    <property type="entry name" value="Homeodomain-like"/>
    <property type="match status" value="1"/>
</dbReference>
<feature type="domain" description="HTH tetR-type" evidence="6">
    <location>
        <begin position="26"/>
        <end position="86"/>
    </location>
</feature>
<dbReference type="GO" id="GO:0000976">
    <property type="term" value="F:transcription cis-regulatory region binding"/>
    <property type="evidence" value="ECO:0007669"/>
    <property type="project" value="TreeGrafter"/>
</dbReference>
<evidence type="ECO:0000313" key="8">
    <source>
        <dbReference type="Proteomes" id="UP000580474"/>
    </source>
</evidence>
<evidence type="ECO:0000256" key="1">
    <source>
        <dbReference type="ARBA" id="ARBA00023015"/>
    </source>
</evidence>
<dbReference type="Proteomes" id="UP000580474">
    <property type="component" value="Unassembled WGS sequence"/>
</dbReference>
<evidence type="ECO:0000256" key="3">
    <source>
        <dbReference type="ARBA" id="ARBA00023163"/>
    </source>
</evidence>
<organism evidence="7 8">
    <name type="scientific">Saccharopolyspora gloriosae</name>
    <dbReference type="NCBI Taxonomy" id="455344"/>
    <lineage>
        <taxon>Bacteria</taxon>
        <taxon>Bacillati</taxon>
        <taxon>Actinomycetota</taxon>
        <taxon>Actinomycetes</taxon>
        <taxon>Pseudonocardiales</taxon>
        <taxon>Pseudonocardiaceae</taxon>
        <taxon>Saccharopolyspora</taxon>
    </lineage>
</organism>
<keyword evidence="3" id="KW-0804">Transcription</keyword>
<gene>
    <name evidence="7" type="ORF">BJ969_005034</name>
</gene>
<dbReference type="InterPro" id="IPR001647">
    <property type="entry name" value="HTH_TetR"/>
</dbReference>
<dbReference type="GO" id="GO:0045892">
    <property type="term" value="P:negative regulation of DNA-templated transcription"/>
    <property type="evidence" value="ECO:0007669"/>
    <property type="project" value="InterPro"/>
</dbReference>
<evidence type="ECO:0000313" key="7">
    <source>
        <dbReference type="EMBL" id="MBB5071946.1"/>
    </source>
</evidence>
<dbReference type="Pfam" id="PF00440">
    <property type="entry name" value="TetR_N"/>
    <property type="match status" value="1"/>
</dbReference>
<feature type="compositionally biased region" description="Polar residues" evidence="5">
    <location>
        <begin position="1"/>
        <end position="11"/>
    </location>
</feature>
<dbReference type="PANTHER" id="PTHR30055">
    <property type="entry name" value="HTH-TYPE TRANSCRIPTIONAL REGULATOR RUTR"/>
    <property type="match status" value="1"/>
</dbReference>
<dbReference type="Pfam" id="PF02909">
    <property type="entry name" value="TetR_C_1"/>
    <property type="match status" value="1"/>
</dbReference>
<comment type="caution">
    <text evidence="7">The sequence shown here is derived from an EMBL/GenBank/DDBJ whole genome shotgun (WGS) entry which is preliminary data.</text>
</comment>
<dbReference type="InterPro" id="IPR050109">
    <property type="entry name" value="HTH-type_TetR-like_transc_reg"/>
</dbReference>
<reference evidence="7 8" key="1">
    <citation type="submission" date="2020-08" db="EMBL/GenBank/DDBJ databases">
        <title>Sequencing the genomes of 1000 actinobacteria strains.</title>
        <authorList>
            <person name="Klenk H.-P."/>
        </authorList>
    </citation>
    <scope>NUCLEOTIDE SEQUENCE [LARGE SCALE GENOMIC DNA]</scope>
    <source>
        <strain evidence="7 8">DSM 45582</strain>
    </source>
</reference>
<dbReference type="PANTHER" id="PTHR30055:SF151">
    <property type="entry name" value="TRANSCRIPTIONAL REGULATORY PROTEIN"/>
    <property type="match status" value="1"/>
</dbReference>
<dbReference type="SUPFAM" id="SSF48498">
    <property type="entry name" value="Tetracyclin repressor-like, C-terminal domain"/>
    <property type="match status" value="1"/>
</dbReference>
<accession>A0A840NHH3</accession>
<evidence type="ECO:0000256" key="2">
    <source>
        <dbReference type="ARBA" id="ARBA00023125"/>
    </source>
</evidence>
<dbReference type="Gene3D" id="1.10.357.10">
    <property type="entry name" value="Tetracycline Repressor, domain 2"/>
    <property type="match status" value="1"/>
</dbReference>
<dbReference type="PROSITE" id="PS50977">
    <property type="entry name" value="HTH_TETR_2"/>
    <property type="match status" value="1"/>
</dbReference>
<keyword evidence="1" id="KW-0805">Transcription regulation</keyword>
<dbReference type="InterPro" id="IPR036271">
    <property type="entry name" value="Tet_transcr_reg_TetR-rel_C_sf"/>
</dbReference>
<sequence>MSETPSEQQPDSVFYRPQRPRRSESSLSRDRIVAASVALLDRDGASALTMRKVAAELGVHATSLYWYVQRREDLIDLAVDHVLAEAASALPGDDVPWDDVVFRVAKQYYDSFVAHTWAAEFAGARPLIGPNALALAQRIITALREAGGTEQDRAIAASAISQQVLGAATTAAVVGGLSNAPADELAAAVGTPETLGIWIPPFDDVLRLLVDAIRARLAAANPDR</sequence>
<evidence type="ECO:0000256" key="5">
    <source>
        <dbReference type="SAM" id="MobiDB-lite"/>
    </source>
</evidence>
<feature type="region of interest" description="Disordered" evidence="5">
    <location>
        <begin position="1"/>
        <end position="27"/>
    </location>
</feature>
<dbReference type="EMBL" id="JACHIV010000001">
    <property type="protein sequence ID" value="MBB5071946.1"/>
    <property type="molecule type" value="Genomic_DNA"/>
</dbReference>
<proteinExistence type="predicted"/>
<dbReference type="RefSeq" id="WP_184482870.1">
    <property type="nucleotide sequence ID" value="NZ_JACHIV010000001.1"/>
</dbReference>
<dbReference type="GO" id="GO:0003700">
    <property type="term" value="F:DNA-binding transcription factor activity"/>
    <property type="evidence" value="ECO:0007669"/>
    <property type="project" value="TreeGrafter"/>
</dbReference>
<feature type="DNA-binding region" description="H-T-H motif" evidence="4">
    <location>
        <begin position="49"/>
        <end position="68"/>
    </location>
</feature>
<evidence type="ECO:0000259" key="6">
    <source>
        <dbReference type="PROSITE" id="PS50977"/>
    </source>
</evidence>
<dbReference type="InterPro" id="IPR004111">
    <property type="entry name" value="Repressor_TetR_C"/>
</dbReference>
<protein>
    <submittedName>
        <fullName evidence="7">AcrR family transcriptional regulator</fullName>
    </submittedName>
</protein>
<keyword evidence="8" id="KW-1185">Reference proteome</keyword>
<dbReference type="InterPro" id="IPR009057">
    <property type="entry name" value="Homeodomain-like_sf"/>
</dbReference>
<keyword evidence="2 4" id="KW-0238">DNA-binding</keyword>
<name>A0A840NHH3_9PSEU</name>
<dbReference type="AlphaFoldDB" id="A0A840NHH3"/>
<evidence type="ECO:0000256" key="4">
    <source>
        <dbReference type="PROSITE-ProRule" id="PRU00335"/>
    </source>
</evidence>